<dbReference type="InterPro" id="IPR018211">
    <property type="entry name" value="ADH_Fe_CS"/>
</dbReference>
<dbReference type="InterPro" id="IPR039697">
    <property type="entry name" value="Alcohol_dehydrogenase_Fe"/>
</dbReference>
<feature type="domain" description="Alcohol dehydrogenase iron-type/glycerol dehydrogenase GldA" evidence="2">
    <location>
        <begin position="7"/>
        <end position="173"/>
    </location>
</feature>
<name>A0ABT4W3N1_9RHOB</name>
<proteinExistence type="predicted"/>
<dbReference type="PANTHER" id="PTHR11496">
    <property type="entry name" value="ALCOHOL DEHYDROGENASE"/>
    <property type="match status" value="1"/>
</dbReference>
<evidence type="ECO:0000313" key="4">
    <source>
        <dbReference type="EMBL" id="MDA5095138.1"/>
    </source>
</evidence>
<gene>
    <name evidence="4" type="ORF">O2N63_13700</name>
</gene>
<evidence type="ECO:0000313" key="5">
    <source>
        <dbReference type="Proteomes" id="UP001528040"/>
    </source>
</evidence>
<dbReference type="PANTHER" id="PTHR11496:SF103">
    <property type="entry name" value="DEHYDROGENASE, PUTATIVE-RELATED"/>
    <property type="match status" value="1"/>
</dbReference>
<dbReference type="Proteomes" id="UP001528040">
    <property type="component" value="Unassembled WGS sequence"/>
</dbReference>
<protein>
    <submittedName>
        <fullName evidence="4">Phosphonoacetaldehyde reductase</fullName>
    </submittedName>
</protein>
<dbReference type="PROSITE" id="PS00913">
    <property type="entry name" value="ADH_IRON_1"/>
    <property type="match status" value="1"/>
</dbReference>
<evidence type="ECO:0000256" key="1">
    <source>
        <dbReference type="ARBA" id="ARBA00023002"/>
    </source>
</evidence>
<reference evidence="4 5" key="1">
    <citation type="submission" date="2023-01" db="EMBL/GenBank/DDBJ databases">
        <authorList>
            <person name="Yoon J.-W."/>
        </authorList>
    </citation>
    <scope>NUCLEOTIDE SEQUENCE [LARGE SCALE GENOMIC DNA]</scope>
    <source>
        <strain evidence="4 5">KMU-50</strain>
    </source>
</reference>
<feature type="domain" description="Fe-containing alcohol dehydrogenase-like C-terminal" evidence="3">
    <location>
        <begin position="184"/>
        <end position="346"/>
    </location>
</feature>
<sequence length="375" mass="40109">MWNYSNPVEIIFGNGGFDKLPKLIGGRNYALITYPEPPFKDLAEKLTSAAGPASLVIDDIAPNPDYVLLEGQSARFAQADAPIDVIVALGGGSVIDSAKVFAAANGDFRKVAHFLETKTGAEALSAIPIIAVPTTAGTGSEVTCWATVWDEVRGQKFSLARPNLYPETALIDPALMLGKPYGLTLATGLDALSHALESIWNVNANPVSARHAVIAAKTILDTLPKLVGDLGNLEYRSRQAEASLSAGLAFSNTKTAIAHNLSYPITLRWGIQHGVACSFSLPVILRSMKGTGGFREFSLQEIFGEDLDAGAVRLTRFLNSLGVGCTFKDQKVPDDQVAEIIDQAFAGERGKNFIGSKASFLNSMEHQNRLVFEVT</sequence>
<dbReference type="RefSeq" id="WP_271054848.1">
    <property type="nucleotide sequence ID" value="NZ_JAQIIO010000008.1"/>
</dbReference>
<dbReference type="CDD" id="cd08182">
    <property type="entry name" value="HEPD"/>
    <property type="match status" value="1"/>
</dbReference>
<accession>A0ABT4W3N1</accession>
<dbReference type="InterPro" id="IPR001670">
    <property type="entry name" value="ADH_Fe/GldA"/>
</dbReference>
<keyword evidence="1" id="KW-0560">Oxidoreductase</keyword>
<dbReference type="NCBIfam" id="TIGR03405">
    <property type="entry name" value="Phn_Fe-ADH"/>
    <property type="match status" value="1"/>
</dbReference>
<comment type="caution">
    <text evidence="4">The sequence shown here is derived from an EMBL/GenBank/DDBJ whole genome shotgun (WGS) entry which is preliminary data.</text>
</comment>
<keyword evidence="5" id="KW-1185">Reference proteome</keyword>
<evidence type="ECO:0000259" key="3">
    <source>
        <dbReference type="Pfam" id="PF25137"/>
    </source>
</evidence>
<dbReference type="Pfam" id="PF00465">
    <property type="entry name" value="Fe-ADH"/>
    <property type="match status" value="1"/>
</dbReference>
<dbReference type="Pfam" id="PF25137">
    <property type="entry name" value="ADH_Fe_C"/>
    <property type="match status" value="1"/>
</dbReference>
<dbReference type="InterPro" id="IPR017775">
    <property type="entry name" value="ADH_Fe_PsrA-like"/>
</dbReference>
<evidence type="ECO:0000259" key="2">
    <source>
        <dbReference type="Pfam" id="PF00465"/>
    </source>
</evidence>
<organism evidence="4 5">
    <name type="scientific">Aliiroseovarius salicola</name>
    <dbReference type="NCBI Taxonomy" id="3009082"/>
    <lineage>
        <taxon>Bacteria</taxon>
        <taxon>Pseudomonadati</taxon>
        <taxon>Pseudomonadota</taxon>
        <taxon>Alphaproteobacteria</taxon>
        <taxon>Rhodobacterales</taxon>
        <taxon>Paracoccaceae</taxon>
        <taxon>Aliiroseovarius</taxon>
    </lineage>
</organism>
<dbReference type="InterPro" id="IPR035873">
    <property type="entry name" value="PhpC"/>
</dbReference>
<dbReference type="InterPro" id="IPR056798">
    <property type="entry name" value="ADH_Fe_C"/>
</dbReference>
<dbReference type="Gene3D" id="1.20.1090.10">
    <property type="entry name" value="Dehydroquinate synthase-like - alpha domain"/>
    <property type="match status" value="1"/>
</dbReference>
<dbReference type="Gene3D" id="3.40.50.1970">
    <property type="match status" value="1"/>
</dbReference>
<dbReference type="SUPFAM" id="SSF56796">
    <property type="entry name" value="Dehydroquinate synthase-like"/>
    <property type="match status" value="1"/>
</dbReference>
<dbReference type="EMBL" id="JAQIIO010000008">
    <property type="protein sequence ID" value="MDA5095138.1"/>
    <property type="molecule type" value="Genomic_DNA"/>
</dbReference>